<dbReference type="SUPFAM" id="SSF51197">
    <property type="entry name" value="Clavaminate synthase-like"/>
    <property type="match status" value="1"/>
</dbReference>
<accession>A0A167MW77</accession>
<dbReference type="Gene3D" id="2.60.120.620">
    <property type="entry name" value="q2cbj1_9rhob like domain"/>
    <property type="match status" value="1"/>
</dbReference>
<name>A0A167MW77_CALVF</name>
<dbReference type="OrthoDB" id="4664297at2759"/>
<proteinExistence type="predicted"/>
<organism evidence="1 2">
    <name type="scientific">Calocera viscosa (strain TUFC12733)</name>
    <dbReference type="NCBI Taxonomy" id="1330018"/>
    <lineage>
        <taxon>Eukaryota</taxon>
        <taxon>Fungi</taxon>
        <taxon>Dikarya</taxon>
        <taxon>Basidiomycota</taxon>
        <taxon>Agaricomycotina</taxon>
        <taxon>Dacrymycetes</taxon>
        <taxon>Dacrymycetales</taxon>
        <taxon>Dacrymycetaceae</taxon>
        <taxon>Calocera</taxon>
    </lineage>
</organism>
<keyword evidence="2" id="KW-1185">Reference proteome</keyword>
<sequence length="336" mass="38584">MVKPKYSFLTPEQVDHWMEHGYIVLHGVIKPEYIKLYTADLWVRLGYDPNDQSTWAAERMHMPWHHSVPASIVAPDAWRAMCDLLGGADRLDPLCTEWKDNFILNLGSEGLTEDSCPKNPQDLEDWHVDGDWFRHYLDSPDQALLMIALFSGVRSGGGATWIAPDGIGPIAKVLLSHPEGTLSPEFGGFPWRSVIPQCREFVELTGEAGDVVLLHPLMLHSASKNWRRDVRLITNPPGILKEPFDFNREDREEFSLVELKTLKELGRDRVEYQLTGRRERLVSARVGNTDKLLEQEMMRLKKHSEATGKPIDSLRVNKYNERIYEHSVQVLIVRRR</sequence>
<dbReference type="Proteomes" id="UP000076738">
    <property type="component" value="Unassembled WGS sequence"/>
</dbReference>
<gene>
    <name evidence="1" type="ORF">CALVIDRAFT_549460</name>
</gene>
<dbReference type="AlphaFoldDB" id="A0A167MW77"/>
<evidence type="ECO:0008006" key="3">
    <source>
        <dbReference type="Google" id="ProtNLM"/>
    </source>
</evidence>
<reference evidence="1 2" key="1">
    <citation type="journal article" date="2016" name="Mol. Biol. Evol.">
        <title>Comparative Genomics of Early-Diverging Mushroom-Forming Fungi Provides Insights into the Origins of Lignocellulose Decay Capabilities.</title>
        <authorList>
            <person name="Nagy L.G."/>
            <person name="Riley R."/>
            <person name="Tritt A."/>
            <person name="Adam C."/>
            <person name="Daum C."/>
            <person name="Floudas D."/>
            <person name="Sun H."/>
            <person name="Yadav J.S."/>
            <person name="Pangilinan J."/>
            <person name="Larsson K.H."/>
            <person name="Matsuura K."/>
            <person name="Barry K."/>
            <person name="Labutti K."/>
            <person name="Kuo R."/>
            <person name="Ohm R.A."/>
            <person name="Bhattacharya S.S."/>
            <person name="Shirouzu T."/>
            <person name="Yoshinaga Y."/>
            <person name="Martin F.M."/>
            <person name="Grigoriev I.V."/>
            <person name="Hibbett D.S."/>
        </authorList>
    </citation>
    <scope>NUCLEOTIDE SEQUENCE [LARGE SCALE GENOMIC DNA]</scope>
    <source>
        <strain evidence="1 2">TUFC12733</strain>
    </source>
</reference>
<dbReference type="EMBL" id="KV417281">
    <property type="protein sequence ID" value="KZO97118.1"/>
    <property type="molecule type" value="Genomic_DNA"/>
</dbReference>
<protein>
    <recommendedName>
        <fullName evidence="3">Phytanoyl-CoA dioxygenase</fullName>
    </recommendedName>
</protein>
<evidence type="ECO:0000313" key="1">
    <source>
        <dbReference type="EMBL" id="KZO97118.1"/>
    </source>
</evidence>
<evidence type="ECO:0000313" key="2">
    <source>
        <dbReference type="Proteomes" id="UP000076738"/>
    </source>
</evidence>